<reference evidence="2" key="1">
    <citation type="submission" date="2015-11" db="EMBL/GenBank/DDBJ databases">
        <title>De novo transcriptome assembly of four potential Pierce s Disease insect vectors from Arizona vineyards.</title>
        <authorList>
            <person name="Tassone E.E."/>
        </authorList>
    </citation>
    <scope>NUCLEOTIDE SEQUENCE</scope>
</reference>
<dbReference type="EMBL" id="GEBQ01009554">
    <property type="protein sequence ID" value="JAT30423.1"/>
    <property type="molecule type" value="Transcribed_RNA"/>
</dbReference>
<dbReference type="Pfam" id="PF16013">
    <property type="entry name" value="DUF4781"/>
    <property type="match status" value="1"/>
</dbReference>
<dbReference type="InterPro" id="IPR031962">
    <property type="entry name" value="DUF4781"/>
</dbReference>
<protein>
    <recommendedName>
        <fullName evidence="1">DUF4781 domain-containing protein</fullName>
    </recommendedName>
</protein>
<feature type="domain" description="DUF4781" evidence="1">
    <location>
        <begin position="183"/>
        <end position="465"/>
    </location>
</feature>
<dbReference type="AlphaFoldDB" id="A0A1B6M3D4"/>
<dbReference type="PANTHER" id="PTHR21115:SF0">
    <property type="entry name" value="GH06117P-RELATED"/>
    <property type="match status" value="1"/>
</dbReference>
<proteinExistence type="predicted"/>
<dbReference type="PANTHER" id="PTHR21115">
    <property type="entry name" value="GH06117P-RELATED"/>
    <property type="match status" value="1"/>
</dbReference>
<name>A0A1B6M3D4_9HEMI</name>
<gene>
    <name evidence="2" type="ORF">g.1085</name>
</gene>
<sequence length="813" mass="90794">MVNWDAEDVKAFKKKARSSQQDYCDMLGDREWDEIESKEWTILRKKVGFGIYGPPSSLPSSDNRNTGYTKEQLELIEKICDQLVDGLNFGDRDIHFACIFVIMKVFDKCYTVPVFKAKSVNPLGVIADAGRYPHAPHSHRTSTPITMFGAASELLIATINPLDIIGNVQRLTSFTADAQIAKASQCVFVDTGARKYSDWEDYLGNNTLQKCIYCYPTRGLYENDSNNEVCISFGTSPACDLISRVVSIFDTVSTVVTVAATGVGIAALCTVPIAGPVLAATAVAGVSTSVYGVSRGSYELYDRASHSQSIGLSDAEARAHWLSIVGSSLGFAQGRMLASMTKAARAGEIMSKAGRIAFIVIEVGSLTVNGLGILHSLAVLTDKYERDELTPLDVFQFSASILFFMNAAVNMKTASTIIKEVQHDVIDSHRRELGKDARKLFDKQTGKLRGPREMHGNAKVVKQLNRIENSKDLYEMMANKNVKNHKVKLTSDGFKGMLEVNKNLKIHPLKLLEIPPTSRQAIFKATKNYANGTLTKDQFHKEMKTFCKNHQIAFESMRKETLEKLCQMYGAKDVRDITVGEKKIFENASPHEVDRLRVVLENTAQNDQMILERATEFAKSRNCTSTKDFIIFLEYFVTDLNETVSSYEGKYQKDLAAAKTQPGFNQSKFDEARGIVRGVKRVKFHKQKALDQFKCEEGYKKLNRRYDKLKTKVAPLNQKCQPGFFSDDSATYHYLKHKRFGSESLTAEQYFQLAEDVVGNPTNKTNSVLSQDGGCVMITYLEPQRGVRAIKIDRQGASGIATVMYDEKILNRD</sequence>
<evidence type="ECO:0000313" key="2">
    <source>
        <dbReference type="EMBL" id="JAT30423.1"/>
    </source>
</evidence>
<evidence type="ECO:0000259" key="1">
    <source>
        <dbReference type="Pfam" id="PF16013"/>
    </source>
</evidence>
<organism evidence="2">
    <name type="scientific">Graphocephala atropunctata</name>
    <dbReference type="NCBI Taxonomy" id="36148"/>
    <lineage>
        <taxon>Eukaryota</taxon>
        <taxon>Metazoa</taxon>
        <taxon>Ecdysozoa</taxon>
        <taxon>Arthropoda</taxon>
        <taxon>Hexapoda</taxon>
        <taxon>Insecta</taxon>
        <taxon>Pterygota</taxon>
        <taxon>Neoptera</taxon>
        <taxon>Paraneoptera</taxon>
        <taxon>Hemiptera</taxon>
        <taxon>Auchenorrhyncha</taxon>
        <taxon>Membracoidea</taxon>
        <taxon>Cicadellidae</taxon>
        <taxon>Cicadellinae</taxon>
        <taxon>Cicadellini</taxon>
        <taxon>Graphocephala</taxon>
    </lineage>
</organism>
<accession>A0A1B6M3D4</accession>